<reference evidence="7 8" key="1">
    <citation type="submission" date="2019-07" db="EMBL/GenBank/DDBJ databases">
        <title>De Novo Assembly of kiwifruit Actinidia rufa.</title>
        <authorList>
            <person name="Sugita-Konishi S."/>
            <person name="Sato K."/>
            <person name="Mori E."/>
            <person name="Abe Y."/>
            <person name="Kisaki G."/>
            <person name="Hamano K."/>
            <person name="Suezawa K."/>
            <person name="Otani M."/>
            <person name="Fukuda T."/>
            <person name="Manabe T."/>
            <person name="Gomi K."/>
            <person name="Tabuchi M."/>
            <person name="Akimitsu K."/>
            <person name="Kataoka I."/>
        </authorList>
    </citation>
    <scope>NUCLEOTIDE SEQUENCE [LARGE SCALE GENOMIC DNA]</scope>
    <source>
        <strain evidence="8">cv. Fuchu</strain>
    </source>
</reference>
<feature type="transmembrane region" description="Helical" evidence="6">
    <location>
        <begin position="21"/>
        <end position="49"/>
    </location>
</feature>
<evidence type="ECO:0000313" key="8">
    <source>
        <dbReference type="Proteomes" id="UP000585474"/>
    </source>
</evidence>
<dbReference type="InterPro" id="IPR036259">
    <property type="entry name" value="MFS_trans_sf"/>
</dbReference>
<gene>
    <name evidence="7" type="ORF">Acr_19g0009400</name>
</gene>
<dbReference type="SUPFAM" id="SSF103473">
    <property type="entry name" value="MFS general substrate transporter"/>
    <property type="match status" value="1"/>
</dbReference>
<dbReference type="PANTHER" id="PTHR21576">
    <property type="entry name" value="UNCHARACTERIZED NODULIN-LIKE PROTEIN"/>
    <property type="match status" value="1"/>
</dbReference>
<dbReference type="Proteomes" id="UP000585474">
    <property type="component" value="Unassembled WGS sequence"/>
</dbReference>
<comment type="similarity">
    <text evidence="5">Belongs to the major facilitator superfamily. Phosphate:H(+) symporter (TC 2.A.1.9) family.</text>
</comment>
<keyword evidence="3 6" id="KW-1133">Transmembrane helix</keyword>
<dbReference type="EMBL" id="BJWL01000019">
    <property type="protein sequence ID" value="GFZ08003.1"/>
    <property type="molecule type" value="Genomic_DNA"/>
</dbReference>
<dbReference type="PANTHER" id="PTHR21576:SF44">
    <property type="entry name" value="MAJOR FACILITATOR SUPERFAMILY PROTEIN"/>
    <property type="match status" value="1"/>
</dbReference>
<keyword evidence="2 6" id="KW-0812">Transmembrane</keyword>
<protein>
    <submittedName>
        <fullName evidence="7">Major facilitator superfamily protein</fullName>
    </submittedName>
</protein>
<evidence type="ECO:0000256" key="1">
    <source>
        <dbReference type="ARBA" id="ARBA00004141"/>
    </source>
</evidence>
<keyword evidence="4 6" id="KW-0472">Membrane</keyword>
<sequence>MPSPHCSREVYRVNGYCSGHYVIWAILLCHGLAWAIYVVIVLVGLGYGAHWAIVPAAASELFGLKTFVALYNFLTLASPAGSLIFSGAIASGIYDYEAEKQTSLKRKILGPLMDDESSPVMVSYATPSLVLSCRDCVIAAVLSLIVVYWTKSVYAQLYGKSHA</sequence>
<evidence type="ECO:0000256" key="3">
    <source>
        <dbReference type="ARBA" id="ARBA00022989"/>
    </source>
</evidence>
<evidence type="ECO:0000256" key="6">
    <source>
        <dbReference type="SAM" id="Phobius"/>
    </source>
</evidence>
<organism evidence="7 8">
    <name type="scientific">Actinidia rufa</name>
    <dbReference type="NCBI Taxonomy" id="165716"/>
    <lineage>
        <taxon>Eukaryota</taxon>
        <taxon>Viridiplantae</taxon>
        <taxon>Streptophyta</taxon>
        <taxon>Embryophyta</taxon>
        <taxon>Tracheophyta</taxon>
        <taxon>Spermatophyta</taxon>
        <taxon>Magnoliopsida</taxon>
        <taxon>eudicotyledons</taxon>
        <taxon>Gunneridae</taxon>
        <taxon>Pentapetalae</taxon>
        <taxon>asterids</taxon>
        <taxon>Ericales</taxon>
        <taxon>Actinidiaceae</taxon>
        <taxon>Actinidia</taxon>
    </lineage>
</organism>
<comment type="subcellular location">
    <subcellularLocation>
        <location evidence="1">Membrane</location>
        <topology evidence="1">Multi-pass membrane protein</topology>
    </subcellularLocation>
</comment>
<keyword evidence="8" id="KW-1185">Reference proteome</keyword>
<proteinExistence type="inferred from homology"/>
<evidence type="ECO:0000313" key="7">
    <source>
        <dbReference type="EMBL" id="GFZ08003.1"/>
    </source>
</evidence>
<name>A0A7J0GB48_9ERIC</name>
<accession>A0A7J0GB48</accession>
<feature type="transmembrane region" description="Helical" evidence="6">
    <location>
        <begin position="69"/>
        <end position="96"/>
    </location>
</feature>
<evidence type="ECO:0000256" key="4">
    <source>
        <dbReference type="ARBA" id="ARBA00023136"/>
    </source>
</evidence>
<dbReference type="OrthoDB" id="1428966at2759"/>
<dbReference type="GO" id="GO:0016020">
    <property type="term" value="C:membrane"/>
    <property type="evidence" value="ECO:0007669"/>
    <property type="project" value="UniProtKB-SubCell"/>
</dbReference>
<evidence type="ECO:0000256" key="2">
    <source>
        <dbReference type="ARBA" id="ARBA00022692"/>
    </source>
</evidence>
<comment type="caution">
    <text evidence="7">The sequence shown here is derived from an EMBL/GenBank/DDBJ whole genome shotgun (WGS) entry which is preliminary data.</text>
</comment>
<evidence type="ECO:0000256" key="5">
    <source>
        <dbReference type="ARBA" id="ARBA00044504"/>
    </source>
</evidence>
<dbReference type="AlphaFoldDB" id="A0A7J0GB48"/>